<evidence type="ECO:0000313" key="12">
    <source>
        <dbReference type="Proteomes" id="UP000887561"/>
    </source>
</evidence>
<keyword evidence="4" id="KW-0158">Chromosome</keyword>
<evidence type="ECO:0000256" key="7">
    <source>
        <dbReference type="ARBA" id="ARBA00023054"/>
    </source>
</evidence>
<keyword evidence="8" id="KW-0539">Nucleus</keyword>
<dbReference type="WBParaSite" id="scaffold890_cov259.g2015">
    <property type="protein sequence ID" value="scaffold890_cov259.g2015"/>
    <property type="gene ID" value="scaffold890_cov259.g2015"/>
</dbReference>
<dbReference type="GO" id="GO:0007062">
    <property type="term" value="P:sister chromatid cohesion"/>
    <property type="evidence" value="ECO:0007669"/>
    <property type="project" value="InterPro"/>
</dbReference>
<dbReference type="Gene3D" id="1.20.1060.20">
    <property type="match status" value="1"/>
</dbReference>
<dbReference type="InterPro" id="IPR036277">
    <property type="entry name" value="SMC_hinge_sf"/>
</dbReference>
<keyword evidence="7 10" id="KW-0175">Coiled coil</keyword>
<accession>A0A915NAZ8</accession>
<feature type="domain" description="SMC hinge" evidence="11">
    <location>
        <begin position="447"/>
        <end position="565"/>
    </location>
</feature>
<evidence type="ECO:0000256" key="1">
    <source>
        <dbReference type="ARBA" id="ARBA00004123"/>
    </source>
</evidence>
<evidence type="ECO:0000256" key="6">
    <source>
        <dbReference type="ARBA" id="ARBA00022776"/>
    </source>
</evidence>
<sequence length="1085" mass="125511">MQGFLFTLELENFKSFKGKQTIGPFKNFSAIIGPNGSGKSNLMDAISFVLGETAKNLRVKKLADLVHGVNVQDAVSINCKVKMMFHQVDDEANEKTEKTFQRSLTEFRVDDQKVSVGEYHKELEKINIFIKARNFLVYQGAVEQIAMQGPREMTQLFEELSKSFELRDDYERLKQEMLAAETNAQANLTRKKDIVLEMREAKQEQMDAKRFQNLKQDLLEKNRELYLAQLFFAEKHKRDTEEELENLKRQVKEKKKEKTAYDKVLKDKQEAAKQFYNARNKGEAAVQTIERRMLGEKPKIAQMKQQLAHSEMRLESIKKAHDNAVKAVTNLEQQIKAAEANKKEIEQQKSELQKKLAEKSKRQGINLNEADVKEYRRLKAEVEKRCTVIGTDLENKREEKKSAVDANEFDRRRLQQNKEKLDERQKVLETDKKNLEALNQTRVQQEKDLEEARKKLDELQKEILGKHMNSIVCDNSDTGKECISYLREQHYPPETFLPVAELRVEPFREHLRTLKEPPGVKLTFDVIAPNITSDSNLNSKIKKALQFVCGNSLVCEQPQHAKEIAYGIARKGERYRAVALDGTQFQPNGVISGGSSDLKVRAKKWDENAIRKLKEKRSDLQEGLRQLHTNSRRELDVEMARNQIRHLETRLRFTRTEIERFDRLVQQQERDAEATGEPGEIRARIHGREVIIDDLEKEIKELEKKYEQREMQIHDEHEKSISAFTHQIERLNYELEYLRGEDRQANVLKEEERLKELHAIERSLVQKQQERNRRAEKRHSLLHQCKLSSIKIPLISGSLNQIMLNSDLSADDSQSTSLNHSQSLEAAEEIEIDYRDLRDSVKKLVSETEINALLDELTKSAAETEEKLSKMVAPSSKLDQRIDKVKERENENLAKLDEGRKKAQSARRAFEKVKTERLKRFQDFFEPVATRIDEVYKALSQNESAQAYLGPANTEEPYLDGINYNCIAPGKRYRPMDNLSGGEKTVAALALLFAIHSSNPSPFFVLDEVDAALDNTNIAKVVQYIRDRSKKDIQLIVISLKEEMYNKADSLIGIYPKKTDPCIVSGVLTYDLENFDNMFEGEPRE</sequence>
<dbReference type="GO" id="GO:0016887">
    <property type="term" value="F:ATP hydrolysis activity"/>
    <property type="evidence" value="ECO:0007669"/>
    <property type="project" value="InterPro"/>
</dbReference>
<dbReference type="SMART" id="SM00968">
    <property type="entry name" value="SMC_hinge"/>
    <property type="match status" value="1"/>
</dbReference>
<evidence type="ECO:0000256" key="9">
    <source>
        <dbReference type="ARBA" id="ARBA00023306"/>
    </source>
</evidence>
<organism evidence="12 13">
    <name type="scientific">Meloidogyne javanica</name>
    <name type="common">Root-knot nematode worm</name>
    <dbReference type="NCBI Taxonomy" id="6303"/>
    <lineage>
        <taxon>Eukaryota</taxon>
        <taxon>Metazoa</taxon>
        <taxon>Ecdysozoa</taxon>
        <taxon>Nematoda</taxon>
        <taxon>Chromadorea</taxon>
        <taxon>Rhabditida</taxon>
        <taxon>Tylenchina</taxon>
        <taxon>Tylenchomorpha</taxon>
        <taxon>Tylenchoidea</taxon>
        <taxon>Meloidogynidae</taxon>
        <taxon>Meloidogyninae</taxon>
        <taxon>Meloidogyne</taxon>
        <taxon>Meloidogyne incognita group</taxon>
    </lineage>
</organism>
<dbReference type="InterPro" id="IPR003395">
    <property type="entry name" value="RecF/RecN/SMC_N"/>
</dbReference>
<keyword evidence="12" id="KW-1185">Reference proteome</keyword>
<dbReference type="PIRSF" id="PIRSF005719">
    <property type="entry name" value="SMC"/>
    <property type="match status" value="1"/>
</dbReference>
<keyword evidence="9" id="KW-0131">Cell cycle</keyword>
<dbReference type="InterPro" id="IPR024704">
    <property type="entry name" value="SMC"/>
</dbReference>
<reference evidence="13" key="1">
    <citation type="submission" date="2022-11" db="UniProtKB">
        <authorList>
            <consortium name="WormBaseParasite"/>
        </authorList>
    </citation>
    <scope>IDENTIFICATION</scope>
</reference>
<dbReference type="Gene3D" id="3.30.70.1620">
    <property type="match status" value="1"/>
</dbReference>
<feature type="coiled-coil region" evidence="10">
    <location>
        <begin position="163"/>
        <end position="264"/>
    </location>
</feature>
<evidence type="ECO:0000256" key="5">
    <source>
        <dbReference type="ARBA" id="ARBA00022618"/>
    </source>
</evidence>
<feature type="coiled-coil region" evidence="10">
    <location>
        <begin position="300"/>
        <end position="469"/>
    </location>
</feature>
<dbReference type="GO" id="GO:0005634">
    <property type="term" value="C:nucleus"/>
    <property type="evidence" value="ECO:0007669"/>
    <property type="project" value="UniProtKB-SubCell"/>
</dbReference>
<dbReference type="InterPro" id="IPR027417">
    <property type="entry name" value="P-loop_NTPase"/>
</dbReference>
<dbReference type="InterPro" id="IPR028468">
    <property type="entry name" value="Smc1_ABC"/>
</dbReference>
<dbReference type="Pfam" id="PF06470">
    <property type="entry name" value="SMC_hinge"/>
    <property type="match status" value="1"/>
</dbReference>
<evidence type="ECO:0000259" key="11">
    <source>
        <dbReference type="SMART" id="SM00968"/>
    </source>
</evidence>
<evidence type="ECO:0000256" key="8">
    <source>
        <dbReference type="ARBA" id="ARBA00023242"/>
    </source>
</evidence>
<dbReference type="InterPro" id="IPR010935">
    <property type="entry name" value="SMC_hinge"/>
</dbReference>
<feature type="coiled-coil region" evidence="10">
    <location>
        <begin position="827"/>
        <end position="916"/>
    </location>
</feature>
<dbReference type="GO" id="GO:0003677">
    <property type="term" value="F:DNA binding"/>
    <property type="evidence" value="ECO:0007669"/>
    <property type="project" value="TreeGrafter"/>
</dbReference>
<dbReference type="Pfam" id="PF02463">
    <property type="entry name" value="SMC_N"/>
    <property type="match status" value="1"/>
</dbReference>
<proteinExistence type="inferred from homology"/>
<evidence type="ECO:0000256" key="3">
    <source>
        <dbReference type="ARBA" id="ARBA00005597"/>
    </source>
</evidence>
<dbReference type="Gene3D" id="3.40.50.300">
    <property type="entry name" value="P-loop containing nucleotide triphosphate hydrolases"/>
    <property type="match status" value="2"/>
</dbReference>
<evidence type="ECO:0000256" key="2">
    <source>
        <dbReference type="ARBA" id="ARBA00004286"/>
    </source>
</evidence>
<keyword evidence="5" id="KW-0132">Cell division</keyword>
<dbReference type="GO" id="GO:0051301">
    <property type="term" value="P:cell division"/>
    <property type="evidence" value="ECO:0007669"/>
    <property type="project" value="UniProtKB-KW"/>
</dbReference>
<dbReference type="GO" id="GO:0008278">
    <property type="term" value="C:cohesin complex"/>
    <property type="evidence" value="ECO:0007669"/>
    <property type="project" value="InterPro"/>
</dbReference>
<comment type="similarity">
    <text evidence="3">Belongs to the SMC family. SMC1 subfamily.</text>
</comment>
<name>A0A915NAZ8_MELJA</name>
<keyword evidence="6" id="KW-0498">Mitosis</keyword>
<dbReference type="AlphaFoldDB" id="A0A915NAZ8"/>
<dbReference type="PANTHER" id="PTHR18937:SF12">
    <property type="entry name" value="STRUCTURAL MAINTENANCE OF CHROMOSOMES PROTEIN"/>
    <property type="match status" value="1"/>
</dbReference>
<protein>
    <submittedName>
        <fullName evidence="13">SMC hinge domain-containing protein</fullName>
    </submittedName>
</protein>
<dbReference type="SUPFAM" id="SSF75553">
    <property type="entry name" value="Smc hinge domain"/>
    <property type="match status" value="1"/>
</dbReference>
<evidence type="ECO:0000256" key="4">
    <source>
        <dbReference type="ARBA" id="ARBA00022454"/>
    </source>
</evidence>
<dbReference type="CDD" id="cd03275">
    <property type="entry name" value="ABC_SMC1_euk"/>
    <property type="match status" value="1"/>
</dbReference>
<evidence type="ECO:0000313" key="13">
    <source>
        <dbReference type="WBParaSite" id="scaffold890_cov259.g2015"/>
    </source>
</evidence>
<dbReference type="GO" id="GO:0005524">
    <property type="term" value="F:ATP binding"/>
    <property type="evidence" value="ECO:0007669"/>
    <property type="project" value="InterPro"/>
</dbReference>
<feature type="coiled-coil region" evidence="10">
    <location>
        <begin position="610"/>
        <end position="719"/>
    </location>
</feature>
<dbReference type="Proteomes" id="UP000887561">
    <property type="component" value="Unplaced"/>
</dbReference>
<dbReference type="SUPFAM" id="SSF52540">
    <property type="entry name" value="P-loop containing nucleoside triphosphate hydrolases"/>
    <property type="match status" value="1"/>
</dbReference>
<evidence type="ECO:0000256" key="10">
    <source>
        <dbReference type="SAM" id="Coils"/>
    </source>
</evidence>
<comment type="subcellular location">
    <subcellularLocation>
        <location evidence="2">Chromosome</location>
    </subcellularLocation>
    <subcellularLocation>
        <location evidence="1">Nucleus</location>
    </subcellularLocation>
</comment>
<dbReference type="PANTHER" id="PTHR18937">
    <property type="entry name" value="STRUCTURAL MAINTENANCE OF CHROMOSOMES SMC FAMILY MEMBER"/>
    <property type="match status" value="1"/>
</dbReference>